<dbReference type="AlphaFoldDB" id="A0A238UA11"/>
<evidence type="ECO:0000313" key="1">
    <source>
        <dbReference type="EMBL" id="SNR15942.1"/>
    </source>
</evidence>
<dbReference type="KEGG" id="tje:TJEJU_2256"/>
<accession>A0A238UA11</accession>
<keyword evidence="2" id="KW-1185">Reference proteome</keyword>
<organism evidence="1 2">
    <name type="scientific">Tenacibaculum jejuense</name>
    <dbReference type="NCBI Taxonomy" id="584609"/>
    <lineage>
        <taxon>Bacteria</taxon>
        <taxon>Pseudomonadati</taxon>
        <taxon>Bacteroidota</taxon>
        <taxon>Flavobacteriia</taxon>
        <taxon>Flavobacteriales</taxon>
        <taxon>Flavobacteriaceae</taxon>
        <taxon>Tenacibaculum</taxon>
    </lineage>
</organism>
<sequence length="138" mass="16962">MLISLYLRIWFWITFIKYRNSLPTTSDIENPKMKIEGFSQSFIYEDEGLWEAKWPLPEAFKYVISYRTYLVIGIENDKNFMRSKRFDRSIYTIAKRYFSNWIGFHPSRCTYNAELSDRMQRIRKVSLWKFEKMFDEEI</sequence>
<gene>
    <name evidence="1" type="ORF">TJEJU_2256</name>
</gene>
<dbReference type="Proteomes" id="UP000215214">
    <property type="component" value="Chromosome TJEJU"/>
</dbReference>
<reference evidence="1 2" key="1">
    <citation type="submission" date="2017-07" db="EMBL/GenBank/DDBJ databases">
        <authorList>
            <person name="Sun Z.S."/>
            <person name="Albrecht U."/>
            <person name="Echele G."/>
            <person name="Lee C.C."/>
        </authorList>
    </citation>
    <scope>NUCLEOTIDE SEQUENCE [LARGE SCALE GENOMIC DNA]</scope>
    <source>
        <strain evidence="2">type strain: KCTC 22618</strain>
    </source>
</reference>
<proteinExistence type="predicted"/>
<name>A0A238UA11_9FLAO</name>
<protein>
    <submittedName>
        <fullName evidence="1">Uncharacterized protein</fullName>
    </submittedName>
</protein>
<evidence type="ECO:0000313" key="2">
    <source>
        <dbReference type="Proteomes" id="UP000215214"/>
    </source>
</evidence>
<dbReference type="EMBL" id="LT899436">
    <property type="protein sequence ID" value="SNR15942.1"/>
    <property type="molecule type" value="Genomic_DNA"/>
</dbReference>